<evidence type="ECO:0000256" key="1">
    <source>
        <dbReference type="SAM" id="MobiDB-lite"/>
    </source>
</evidence>
<feature type="region of interest" description="Disordered" evidence="1">
    <location>
        <begin position="72"/>
        <end position="97"/>
    </location>
</feature>
<protein>
    <submittedName>
        <fullName evidence="3">LANO_0E14598g1_1</fullName>
    </submittedName>
</protein>
<reference evidence="4" key="1">
    <citation type="submission" date="2016-03" db="EMBL/GenBank/DDBJ databases">
        <authorList>
            <person name="Devillers Hugo."/>
        </authorList>
    </citation>
    <scope>NUCLEOTIDE SEQUENCE [LARGE SCALE GENOMIC DNA]</scope>
</reference>
<dbReference type="EMBL" id="LT598451">
    <property type="protein sequence ID" value="SCU96879.1"/>
    <property type="molecule type" value="Genomic_DNA"/>
</dbReference>
<dbReference type="Proteomes" id="UP000189911">
    <property type="component" value="Chromosome E"/>
</dbReference>
<gene>
    <name evidence="3" type="ORF">LANO_0E14598G</name>
</gene>
<dbReference type="OrthoDB" id="4070448at2759"/>
<organism evidence="3 4">
    <name type="scientific">Lachancea nothofagi CBS 11611</name>
    <dbReference type="NCBI Taxonomy" id="1266666"/>
    <lineage>
        <taxon>Eukaryota</taxon>
        <taxon>Fungi</taxon>
        <taxon>Dikarya</taxon>
        <taxon>Ascomycota</taxon>
        <taxon>Saccharomycotina</taxon>
        <taxon>Saccharomycetes</taxon>
        <taxon>Saccharomycetales</taxon>
        <taxon>Saccharomycetaceae</taxon>
        <taxon>Lachancea</taxon>
    </lineage>
</organism>
<feature type="domain" description="Spindle body associated protein C-terminal" evidence="2">
    <location>
        <begin position="818"/>
        <end position="920"/>
    </location>
</feature>
<evidence type="ECO:0000259" key="2">
    <source>
        <dbReference type="Pfam" id="PF10638"/>
    </source>
</evidence>
<evidence type="ECO:0000313" key="3">
    <source>
        <dbReference type="EMBL" id="SCU96879.1"/>
    </source>
</evidence>
<accession>A0A1G4K064</accession>
<dbReference type="InterPro" id="IPR018907">
    <property type="entry name" value="Spindle_body_associated_C_dom"/>
</dbReference>
<sequence length="956" mass="113658">MDHSEYRIDHQYSYYDPNDPLTSSLMSYNLKHSTSSLVRKDIKDLLQDAKSPVTDNDADSITSEHFEHLFHHPETSGEKRTLSPSSQTSNKQHAFHSIPSLDDDPYFRMLFNKTQVLLLRRNFSLDFLVILKRYISLLLEEGQDPMLDQYVLELQNELDKGWELTQAFLELVDTFLTCPANPWMMLASLEQRNRRATFQSIFSRWRLQTELNLSLKQLGLIWDNYVQRKYLRVWQEKVRFKCKDLRSEADCLINFKSQSNTLDQWMKRTDAQKVKQDLADAFFLQKHLKLIEKISLFQRNHLKLADHDYEARCVKRAFSTWRLETRYQHSRPQLGAKSVRLFFKKVVTRSAYVRSLADKALLLERVLLLTPVVKIWRANLTEKQNKMKDLVELETIFREKMALKVLKDVTDWKEREAFAVKSLDTILVKFVFRKVWLKRLREKFSLHEYRSKRKAALSGRYFSIWRARYCKTFKAFSHYERVLARKALRGMRFKQRDLEIRRTRSETWARVLLLRWSNQAKLEKLLKRYQIQVVLSFWNHEWKRKYKSFKDLSTITVKCRDSFLVKEHLEKWIRKYKQAEELKRKANIFAKLRAISKMKRTLPHSERLNLFSLEIATQINHKHKKKYLSLWKSSVQIQRRLKQEIVLDQYLTLREKAALKDYMALWSSRFRYFSLDCTIVADRQRYQNVASMVLQKALDKLQLHENWRLVSIELDNQSKMSNCLGDLKLKYTRISAMRKQLDRVVSEKDLSTLVKCMNMWTMKELKCSRNSETVDIFKNRWNRASLRAILLLWKEKLDSFNSEQPASIVKKSPDNQEQDQSLITPTRIKNSGRITIPGSERMKQNRMEAMRNHYRRARKAIPSPIRFSEKLDTVTKRRLEVSASSLENREISPPPIMDLEKINKKLASRKSTISFKSIPDAKLSPLTSPQYSPLPVVDRSLLSQHSRGLERSPSIR</sequence>
<dbReference type="AlphaFoldDB" id="A0A1G4K064"/>
<feature type="compositionally biased region" description="Polar residues" evidence="1">
    <location>
        <begin position="82"/>
        <end position="92"/>
    </location>
</feature>
<proteinExistence type="predicted"/>
<keyword evidence="4" id="KW-1185">Reference proteome</keyword>
<name>A0A1G4K064_9SACH</name>
<dbReference type="Pfam" id="PF10638">
    <property type="entry name" value="Sfi1_C"/>
    <property type="match status" value="1"/>
</dbReference>
<evidence type="ECO:0000313" key="4">
    <source>
        <dbReference type="Proteomes" id="UP000189911"/>
    </source>
</evidence>
<feature type="compositionally biased region" description="Basic and acidic residues" evidence="1">
    <location>
        <begin position="72"/>
        <end position="81"/>
    </location>
</feature>